<accession>A0A2K3LJM7</accession>
<evidence type="ECO:0000313" key="1">
    <source>
        <dbReference type="EMBL" id="PNX78689.1"/>
    </source>
</evidence>
<comment type="caution">
    <text evidence="1">The sequence shown here is derived from an EMBL/GenBank/DDBJ whole genome shotgun (WGS) entry which is preliminary data.</text>
</comment>
<dbReference type="EMBL" id="ASHM01034548">
    <property type="protein sequence ID" value="PNX78689.1"/>
    <property type="molecule type" value="Genomic_DNA"/>
</dbReference>
<evidence type="ECO:0000313" key="2">
    <source>
        <dbReference type="Proteomes" id="UP000236291"/>
    </source>
</evidence>
<dbReference type="SUPFAM" id="SSF52047">
    <property type="entry name" value="RNI-like"/>
    <property type="match status" value="1"/>
</dbReference>
<name>A0A2K3LJM7_TRIPR</name>
<dbReference type="Proteomes" id="UP000236291">
    <property type="component" value="Unassembled WGS sequence"/>
</dbReference>
<gene>
    <name evidence="1" type="ORF">L195_g034667</name>
</gene>
<dbReference type="AlphaFoldDB" id="A0A2K3LJM7"/>
<dbReference type="GO" id="GO:0031146">
    <property type="term" value="P:SCF-dependent proteasomal ubiquitin-dependent protein catabolic process"/>
    <property type="evidence" value="ECO:0007669"/>
    <property type="project" value="TreeGrafter"/>
</dbReference>
<feature type="non-terminal residue" evidence="1">
    <location>
        <position position="1"/>
    </location>
</feature>
<protein>
    <submittedName>
        <fullName evidence="1">Protein auxin signaling F-box 2-like</fullName>
    </submittedName>
</protein>
<organism evidence="1 2">
    <name type="scientific">Trifolium pratense</name>
    <name type="common">Red clover</name>
    <dbReference type="NCBI Taxonomy" id="57577"/>
    <lineage>
        <taxon>Eukaryota</taxon>
        <taxon>Viridiplantae</taxon>
        <taxon>Streptophyta</taxon>
        <taxon>Embryophyta</taxon>
        <taxon>Tracheophyta</taxon>
        <taxon>Spermatophyta</taxon>
        <taxon>Magnoliopsida</taxon>
        <taxon>eudicotyledons</taxon>
        <taxon>Gunneridae</taxon>
        <taxon>Pentapetalae</taxon>
        <taxon>rosids</taxon>
        <taxon>fabids</taxon>
        <taxon>Fabales</taxon>
        <taxon>Fabaceae</taxon>
        <taxon>Papilionoideae</taxon>
        <taxon>50 kb inversion clade</taxon>
        <taxon>NPAAA clade</taxon>
        <taxon>Hologalegina</taxon>
        <taxon>IRL clade</taxon>
        <taxon>Trifolieae</taxon>
        <taxon>Trifolium</taxon>
    </lineage>
</organism>
<dbReference type="InterPro" id="IPR032675">
    <property type="entry name" value="LRR_dom_sf"/>
</dbReference>
<dbReference type="PANTHER" id="PTHR13318">
    <property type="entry name" value="PARTNER OF PAIRED, ISOFORM B-RELATED"/>
    <property type="match status" value="1"/>
</dbReference>
<proteinExistence type="predicted"/>
<sequence>GGFVYPCIEALTETKVGFDELRLKRMVVSDKSHVLIVFFVNFKSLVLVSCEGFTTDGLAAIAAKCRSPNLKSLRLNCCSVPFDVLPRILMRAPQLVDFGFLDVPPFSLALMYPICWNITSLNLSSEAGIQAPFGNQAGVTEKGLVAKSRGCHKLHTLHYFYHLMRIAALITVTKNCPNFILFRLCILNATKLDPVTMQPLDEGLPIHWKYVEHLEMSIAFAGESDKEMLNVLDGCKKLRKLKIRNCPFGNTTPLTDIGKYETMQSLWTSSWKVTMGGACKTLA</sequence>
<dbReference type="STRING" id="57577.A0A2K3LJM7"/>
<reference evidence="1 2" key="1">
    <citation type="journal article" date="2014" name="Am. J. Bot.">
        <title>Genome assembly and annotation for red clover (Trifolium pratense; Fabaceae).</title>
        <authorList>
            <person name="Istvanek J."/>
            <person name="Jaros M."/>
            <person name="Krenek A."/>
            <person name="Repkova J."/>
        </authorList>
    </citation>
    <scope>NUCLEOTIDE SEQUENCE [LARGE SCALE GENOMIC DNA]</scope>
    <source>
        <strain evidence="2">cv. Tatra</strain>
        <tissue evidence="1">Young leaves</tissue>
    </source>
</reference>
<dbReference type="GO" id="GO:0019005">
    <property type="term" value="C:SCF ubiquitin ligase complex"/>
    <property type="evidence" value="ECO:0007669"/>
    <property type="project" value="TreeGrafter"/>
</dbReference>
<dbReference type="Gene3D" id="3.80.10.10">
    <property type="entry name" value="Ribonuclease Inhibitor"/>
    <property type="match status" value="2"/>
</dbReference>
<reference evidence="1 2" key="2">
    <citation type="journal article" date="2017" name="Front. Plant Sci.">
        <title>Gene Classification and Mining of Molecular Markers Useful in Red Clover (Trifolium pratense) Breeding.</title>
        <authorList>
            <person name="Istvanek J."/>
            <person name="Dluhosova J."/>
            <person name="Dluhos P."/>
            <person name="Patkova L."/>
            <person name="Nedelnik J."/>
            <person name="Repkova J."/>
        </authorList>
    </citation>
    <scope>NUCLEOTIDE SEQUENCE [LARGE SCALE GENOMIC DNA]</scope>
    <source>
        <strain evidence="2">cv. Tatra</strain>
        <tissue evidence="1">Young leaves</tissue>
    </source>
</reference>